<dbReference type="GO" id="GO:0012505">
    <property type="term" value="C:endomembrane system"/>
    <property type="evidence" value="ECO:0007669"/>
    <property type="project" value="UniProtKB-SubCell"/>
</dbReference>
<comment type="subcellular location">
    <subcellularLocation>
        <location evidence="1">Endomembrane system</location>
        <topology evidence="1">Multi-pass membrane protein</topology>
    </subcellularLocation>
</comment>
<gene>
    <name evidence="7" type="ORF">COEREDRAFT_40463</name>
</gene>
<evidence type="ECO:0000256" key="1">
    <source>
        <dbReference type="ARBA" id="ARBA00004127"/>
    </source>
</evidence>
<dbReference type="AlphaFoldDB" id="A0A2G5BF56"/>
<dbReference type="GO" id="GO:0016020">
    <property type="term" value="C:membrane"/>
    <property type="evidence" value="ECO:0007669"/>
    <property type="project" value="InterPro"/>
</dbReference>
<feature type="transmembrane region" description="Helical" evidence="6">
    <location>
        <begin position="39"/>
        <end position="61"/>
    </location>
</feature>
<dbReference type="SMART" id="SM01077">
    <property type="entry name" value="Cg6151-P"/>
    <property type="match status" value="1"/>
</dbReference>
<dbReference type="EMBL" id="KZ303493">
    <property type="protein sequence ID" value="PIA17656.1"/>
    <property type="molecule type" value="Genomic_DNA"/>
</dbReference>
<dbReference type="PANTHER" id="PTHR13314">
    <property type="entry name" value="CALCIUM CHANNEL FLOWER HOMOLOG"/>
    <property type="match status" value="1"/>
</dbReference>
<sequence length="156" mass="16733">MGVVEELKYGNWSLYGQLVALLSGVLLIILGGVTLFAHIIYSILAIVFGAVCILIELPFVLKICPTGPVFDKAVNALNNHWLRFLAYLVFAIVMWSSMAQSSTVLAIGAATTTLAAACYLIAAIKKQSQMTTSLLGGSGVENQSHHGFDTRYAQPV</sequence>
<feature type="transmembrane region" description="Helical" evidence="6">
    <location>
        <begin position="12"/>
        <end position="33"/>
    </location>
</feature>
<dbReference type="PANTHER" id="PTHR13314:SF2">
    <property type="entry name" value="CALCIUM CHANNEL FLOWER HOMOLOG"/>
    <property type="match status" value="1"/>
</dbReference>
<keyword evidence="5 6" id="KW-0472">Membrane</keyword>
<dbReference type="GO" id="GO:0016192">
    <property type="term" value="P:vesicle-mediated transport"/>
    <property type="evidence" value="ECO:0007669"/>
    <property type="project" value="TreeGrafter"/>
</dbReference>
<keyword evidence="3 6" id="KW-0812">Transmembrane</keyword>
<accession>A0A2G5BF56</accession>
<evidence type="ECO:0000256" key="4">
    <source>
        <dbReference type="ARBA" id="ARBA00022989"/>
    </source>
</evidence>
<dbReference type="InterPro" id="IPR019365">
    <property type="entry name" value="TVP18/Ca-channel_flower"/>
</dbReference>
<feature type="transmembrane region" description="Helical" evidence="6">
    <location>
        <begin position="104"/>
        <end position="124"/>
    </location>
</feature>
<evidence type="ECO:0000256" key="5">
    <source>
        <dbReference type="ARBA" id="ARBA00023136"/>
    </source>
</evidence>
<keyword evidence="4 6" id="KW-1133">Transmembrane helix</keyword>
<reference evidence="7 8" key="1">
    <citation type="journal article" date="2015" name="Genome Biol. Evol.">
        <title>Phylogenomic analyses indicate that early fungi evolved digesting cell walls of algal ancestors of land plants.</title>
        <authorList>
            <person name="Chang Y."/>
            <person name="Wang S."/>
            <person name="Sekimoto S."/>
            <person name="Aerts A.L."/>
            <person name="Choi C."/>
            <person name="Clum A."/>
            <person name="LaButti K.M."/>
            <person name="Lindquist E.A."/>
            <person name="Yee Ngan C."/>
            <person name="Ohm R.A."/>
            <person name="Salamov A.A."/>
            <person name="Grigoriev I.V."/>
            <person name="Spatafora J.W."/>
            <person name="Berbee M.L."/>
        </authorList>
    </citation>
    <scope>NUCLEOTIDE SEQUENCE [LARGE SCALE GENOMIC DNA]</scope>
    <source>
        <strain evidence="7 8">NRRL 1564</strain>
    </source>
</reference>
<evidence type="ECO:0000313" key="7">
    <source>
        <dbReference type="EMBL" id="PIA17656.1"/>
    </source>
</evidence>
<feature type="transmembrane region" description="Helical" evidence="6">
    <location>
        <begin position="81"/>
        <end position="98"/>
    </location>
</feature>
<dbReference type="Pfam" id="PF10233">
    <property type="entry name" value="Cg6151-P"/>
    <property type="match status" value="1"/>
</dbReference>
<protein>
    <recommendedName>
        <fullName evidence="9">Golgi apparatus membrane protein TVP18</fullName>
    </recommendedName>
</protein>
<evidence type="ECO:0000256" key="3">
    <source>
        <dbReference type="ARBA" id="ARBA00022692"/>
    </source>
</evidence>
<comment type="similarity">
    <text evidence="2">Belongs to the TVP18 family.</text>
</comment>
<evidence type="ECO:0000256" key="6">
    <source>
        <dbReference type="SAM" id="Phobius"/>
    </source>
</evidence>
<evidence type="ECO:0000313" key="8">
    <source>
        <dbReference type="Proteomes" id="UP000242474"/>
    </source>
</evidence>
<name>A0A2G5BF56_COERN</name>
<organism evidence="7 8">
    <name type="scientific">Coemansia reversa (strain ATCC 12441 / NRRL 1564)</name>
    <dbReference type="NCBI Taxonomy" id="763665"/>
    <lineage>
        <taxon>Eukaryota</taxon>
        <taxon>Fungi</taxon>
        <taxon>Fungi incertae sedis</taxon>
        <taxon>Zoopagomycota</taxon>
        <taxon>Kickxellomycotina</taxon>
        <taxon>Kickxellomycetes</taxon>
        <taxon>Kickxellales</taxon>
        <taxon>Kickxellaceae</taxon>
        <taxon>Coemansia</taxon>
    </lineage>
</organism>
<proteinExistence type="inferred from homology"/>
<evidence type="ECO:0008006" key="9">
    <source>
        <dbReference type="Google" id="ProtNLM"/>
    </source>
</evidence>
<dbReference type="Proteomes" id="UP000242474">
    <property type="component" value="Unassembled WGS sequence"/>
</dbReference>
<evidence type="ECO:0000256" key="2">
    <source>
        <dbReference type="ARBA" id="ARBA00005738"/>
    </source>
</evidence>
<keyword evidence="8" id="KW-1185">Reference proteome</keyword>
<dbReference type="OrthoDB" id="5591789at2759"/>
<dbReference type="STRING" id="763665.A0A2G5BF56"/>